<accession>A0A0E9SZ23</accession>
<dbReference type="AlphaFoldDB" id="A0A0E9SZ23"/>
<organism evidence="1">
    <name type="scientific">Anguilla anguilla</name>
    <name type="common">European freshwater eel</name>
    <name type="synonym">Muraena anguilla</name>
    <dbReference type="NCBI Taxonomy" id="7936"/>
    <lineage>
        <taxon>Eukaryota</taxon>
        <taxon>Metazoa</taxon>
        <taxon>Chordata</taxon>
        <taxon>Craniata</taxon>
        <taxon>Vertebrata</taxon>
        <taxon>Euteleostomi</taxon>
        <taxon>Actinopterygii</taxon>
        <taxon>Neopterygii</taxon>
        <taxon>Teleostei</taxon>
        <taxon>Anguilliformes</taxon>
        <taxon>Anguillidae</taxon>
        <taxon>Anguilla</taxon>
    </lineage>
</organism>
<protein>
    <submittedName>
        <fullName evidence="1">Uncharacterized protein</fullName>
    </submittedName>
</protein>
<reference evidence="1" key="2">
    <citation type="journal article" date="2015" name="Fish Shellfish Immunol.">
        <title>Early steps in the European eel (Anguilla anguilla)-Vibrio vulnificus interaction in the gills: Role of the RtxA13 toxin.</title>
        <authorList>
            <person name="Callol A."/>
            <person name="Pajuelo D."/>
            <person name="Ebbesson L."/>
            <person name="Teles M."/>
            <person name="MacKenzie S."/>
            <person name="Amaro C."/>
        </authorList>
    </citation>
    <scope>NUCLEOTIDE SEQUENCE</scope>
</reference>
<proteinExistence type="predicted"/>
<name>A0A0E9SZ23_ANGAN</name>
<dbReference type="EMBL" id="GBXM01062065">
    <property type="protein sequence ID" value="JAH46512.1"/>
    <property type="molecule type" value="Transcribed_RNA"/>
</dbReference>
<evidence type="ECO:0000313" key="1">
    <source>
        <dbReference type="EMBL" id="JAH46512.1"/>
    </source>
</evidence>
<reference evidence="1" key="1">
    <citation type="submission" date="2014-11" db="EMBL/GenBank/DDBJ databases">
        <authorList>
            <person name="Amaro Gonzalez C."/>
        </authorList>
    </citation>
    <scope>NUCLEOTIDE SEQUENCE</scope>
</reference>
<sequence>MNSLCCRETKLTAAYSSSAANTNSRQTAIQMSMAFT</sequence>